<dbReference type="PANTHER" id="PTHR33133">
    <property type="entry name" value="OS08G0107100 PROTEIN-RELATED"/>
    <property type="match status" value="1"/>
</dbReference>
<keyword evidence="1" id="KW-0812">Transmembrane</keyword>
<feature type="transmembrane region" description="Helical" evidence="1">
    <location>
        <begin position="142"/>
        <end position="170"/>
    </location>
</feature>
<evidence type="ECO:0000256" key="1">
    <source>
        <dbReference type="SAM" id="Phobius"/>
    </source>
</evidence>
<accession>A0AAP0EMJ4</accession>
<feature type="transmembrane region" description="Helical" evidence="1">
    <location>
        <begin position="228"/>
        <end position="248"/>
    </location>
</feature>
<reference evidence="2 3" key="1">
    <citation type="submission" date="2024-01" db="EMBL/GenBank/DDBJ databases">
        <title>Genome assemblies of Stephania.</title>
        <authorList>
            <person name="Yang L."/>
        </authorList>
    </citation>
    <scope>NUCLEOTIDE SEQUENCE [LARGE SCALE GENOMIC DNA]</scope>
    <source>
        <strain evidence="2">QJT</strain>
        <tissue evidence="2">Leaf</tissue>
    </source>
</reference>
<organism evidence="2 3">
    <name type="scientific">Stephania japonica</name>
    <dbReference type="NCBI Taxonomy" id="461633"/>
    <lineage>
        <taxon>Eukaryota</taxon>
        <taxon>Viridiplantae</taxon>
        <taxon>Streptophyta</taxon>
        <taxon>Embryophyta</taxon>
        <taxon>Tracheophyta</taxon>
        <taxon>Spermatophyta</taxon>
        <taxon>Magnoliopsida</taxon>
        <taxon>Ranunculales</taxon>
        <taxon>Menispermaceae</taxon>
        <taxon>Menispermoideae</taxon>
        <taxon>Cissampelideae</taxon>
        <taxon>Stephania</taxon>
    </lineage>
</organism>
<evidence type="ECO:0000313" key="3">
    <source>
        <dbReference type="Proteomes" id="UP001417504"/>
    </source>
</evidence>
<sequence>MDREPEELQFLGLFGIYKEAYKVILSSKKIFSQITLVLTFPLSFIFLAHLYISDILFSKITQGEEALEYTRVHSRLYNRITSQISSEIAILWLFKAVYFVFLLILSLLSTAAIVYTIACLYTAKEVTFKRVMSVVPKVWKRLIITFLWNFLIMFGYNFAAIAVLVMFAAFLGHQAFVFVLVFIIILYLIGFVYINVVWQLASVVSVLEDMYGIQAMKKSKALIKGKMMVAIAVYLKLHLFIVGVELVFQRAVFSTRGGSLGLLNKLSYGVVFTSLLGLLILYAFVIQTVIYFVCKSYHHESIDKSCLSDHLECYRGDYVPLKSNDLQLEQYYA</sequence>
<keyword evidence="1" id="KW-1133">Transmembrane helix</keyword>
<gene>
    <name evidence="2" type="ORF">Sjap_021758</name>
</gene>
<feature type="transmembrane region" description="Helical" evidence="1">
    <location>
        <begin position="30"/>
        <end position="52"/>
    </location>
</feature>
<dbReference type="Proteomes" id="UP001417504">
    <property type="component" value="Unassembled WGS sequence"/>
</dbReference>
<dbReference type="PANTHER" id="PTHR33133:SF5">
    <property type="entry name" value="OS08G0107100 PROTEIN"/>
    <property type="match status" value="1"/>
</dbReference>
<feature type="transmembrane region" description="Helical" evidence="1">
    <location>
        <begin position="176"/>
        <end position="207"/>
    </location>
</feature>
<dbReference type="EMBL" id="JBBNAE010000009">
    <property type="protein sequence ID" value="KAK9096261.1"/>
    <property type="molecule type" value="Genomic_DNA"/>
</dbReference>
<evidence type="ECO:0000313" key="2">
    <source>
        <dbReference type="EMBL" id="KAK9096261.1"/>
    </source>
</evidence>
<comment type="caution">
    <text evidence="2">The sequence shown here is derived from an EMBL/GenBank/DDBJ whole genome shotgun (WGS) entry which is preliminary data.</text>
</comment>
<dbReference type="AlphaFoldDB" id="A0AAP0EMJ4"/>
<keyword evidence="1" id="KW-0472">Membrane</keyword>
<keyword evidence="3" id="KW-1185">Reference proteome</keyword>
<proteinExistence type="predicted"/>
<protein>
    <submittedName>
        <fullName evidence="2">Uncharacterized protein</fullName>
    </submittedName>
</protein>
<feature type="transmembrane region" description="Helical" evidence="1">
    <location>
        <begin position="96"/>
        <end position="121"/>
    </location>
</feature>
<name>A0AAP0EMJ4_9MAGN</name>
<feature type="transmembrane region" description="Helical" evidence="1">
    <location>
        <begin position="268"/>
        <end position="294"/>
    </location>
</feature>